<evidence type="ECO:0000256" key="1">
    <source>
        <dbReference type="SAM" id="Coils"/>
    </source>
</evidence>
<keyword evidence="4" id="KW-1185">Reference proteome</keyword>
<sequence>MNEEEYPSPDPATMEKLWQEYNERTKHPTKTVDKETYHRKMHHRYNEMKALRERVASLESELEEVRSERDEARDISRRNSVMVDRSKSKTDEEPSGGSDGLPNTEERGGTSQVHLERSASTLSIPQPATSPRSKQASGISAEELTLREKCFKLERSLALAKETIDRLQAKILSLHNSDQSKIDELRAKLRLEQEASQVLAVQLRETNAAFKTATDELVATQVALDKEREERQVAIEQIQAETNQFITDHKRKELQSRVKSVVRTLGKEALRQKMEALHTRTLMAEHHMRAAQLEVAKLKAEREYQQAELDAILASREIKYHSLAPDDGGIPGILGRSTILYHGTRLLNDQYLLVRMLYEDNRASITKSMIDGTTREPVTDLEDGFSVHVIVYEAFTAQDDYLTFHLRDIQRLVPDCEKYLATFADRRHERYLELAELLFSQCHIGYKNGHLVLTERPSSALEAASRERTEVTIYRGSRFVTVADSDTCILVDLVVNEVYMPSMSQLWWLEIQATAIDTGHESVLKVDHQLLKSCCATFASYRPSESVGSGMVDEYELYGVHAELLESVFNQVQWHPTTASLWIESALTEEQSDESQECAQQPQDPDSNENPPVIPTESRPKSIHKESSDTAQVLDHCSIVGVEGIFYCLRIQELWDGELMLRITMEEPDATIEGYEMVLCESQLVKIAAYLFRSGLCDEDHSRIVKYGLPGSLQGPMARVLKKHLRPLRNEMCGDTSVICSPAKQSMRKKQKISLASLLAEMTQNSDSDDPISTKWVKLPAPCRLLGRPFQEVQIMGGGPSEEAIQAMFNDLQENPTLLTRRERFGCRYETKCDFATVTTYSGFPKAPERILLSVCPLESSAVLIVLTQGSVLEALASLGLRWIS</sequence>
<feature type="region of interest" description="Disordered" evidence="2">
    <location>
        <begin position="57"/>
        <end position="140"/>
    </location>
</feature>
<organism evidence="3 4">
    <name type="scientific">Pythium oligandrum</name>
    <name type="common">Mycoparasitic fungus</name>
    <dbReference type="NCBI Taxonomy" id="41045"/>
    <lineage>
        <taxon>Eukaryota</taxon>
        <taxon>Sar</taxon>
        <taxon>Stramenopiles</taxon>
        <taxon>Oomycota</taxon>
        <taxon>Peronosporomycetes</taxon>
        <taxon>Pythiales</taxon>
        <taxon>Pythiaceae</taxon>
        <taxon>Pythium</taxon>
    </lineage>
</organism>
<keyword evidence="1" id="KW-0175">Coiled coil</keyword>
<evidence type="ECO:0000256" key="2">
    <source>
        <dbReference type="SAM" id="MobiDB-lite"/>
    </source>
</evidence>
<proteinExistence type="predicted"/>
<feature type="coiled-coil region" evidence="1">
    <location>
        <begin position="150"/>
        <end position="177"/>
    </location>
</feature>
<accession>A0A8K1C5U6</accession>
<feature type="compositionally biased region" description="Polar residues" evidence="2">
    <location>
        <begin position="597"/>
        <end position="610"/>
    </location>
</feature>
<dbReference type="OrthoDB" id="64941at2759"/>
<name>A0A8K1C5U6_PYTOL</name>
<gene>
    <name evidence="3" type="ORF">Poli38472_003054</name>
</gene>
<evidence type="ECO:0000313" key="4">
    <source>
        <dbReference type="Proteomes" id="UP000794436"/>
    </source>
</evidence>
<dbReference type="EMBL" id="SPLM01000144">
    <property type="protein sequence ID" value="TMW57129.1"/>
    <property type="molecule type" value="Genomic_DNA"/>
</dbReference>
<feature type="compositionally biased region" description="Polar residues" evidence="2">
    <location>
        <begin position="109"/>
        <end position="138"/>
    </location>
</feature>
<feature type="region of interest" description="Disordered" evidence="2">
    <location>
        <begin position="592"/>
        <end position="627"/>
    </location>
</feature>
<feature type="region of interest" description="Disordered" evidence="2">
    <location>
        <begin position="22"/>
        <end position="41"/>
    </location>
</feature>
<protein>
    <submittedName>
        <fullName evidence="3">Uncharacterized protein</fullName>
    </submittedName>
</protein>
<evidence type="ECO:0000313" key="3">
    <source>
        <dbReference type="EMBL" id="TMW57129.1"/>
    </source>
</evidence>
<reference evidence="3" key="1">
    <citation type="submission" date="2019-03" db="EMBL/GenBank/DDBJ databases">
        <title>Long read genome sequence of the mycoparasitic Pythium oligandrum ATCC 38472 isolated from sugarbeet rhizosphere.</title>
        <authorList>
            <person name="Gaulin E."/>
        </authorList>
    </citation>
    <scope>NUCLEOTIDE SEQUENCE</scope>
    <source>
        <strain evidence="3">ATCC 38472_TT</strain>
    </source>
</reference>
<comment type="caution">
    <text evidence="3">The sequence shown here is derived from an EMBL/GenBank/DDBJ whole genome shotgun (WGS) entry which is preliminary data.</text>
</comment>
<feature type="compositionally biased region" description="Basic and acidic residues" evidence="2">
    <location>
        <begin position="618"/>
        <end position="627"/>
    </location>
</feature>
<feature type="compositionally biased region" description="Basic and acidic residues" evidence="2">
    <location>
        <begin position="63"/>
        <end position="77"/>
    </location>
</feature>
<dbReference type="AlphaFoldDB" id="A0A8K1C5U6"/>
<dbReference type="Proteomes" id="UP000794436">
    <property type="component" value="Unassembled WGS sequence"/>
</dbReference>
<feature type="coiled-coil region" evidence="1">
    <location>
        <begin position="288"/>
        <end position="317"/>
    </location>
</feature>